<sequence>MRKFSLFIILFLNLHFSAQTLSENQKLESLCKVWGFLKYYHPNVAKGQFNWDQQLFQKIDELENINNKDQLNEFYANWIESLGKVEDCKNCVNDNDKVYFLKNFDPGWMDDRQFFSENVSQKLKFIENNRNIGENYYFGLNGRKVYFRNENSYGSKFTSKQIALLELFRYWNYVEYFFAYKYKTDQNWNDVLREMIPKFLAVDNDENYHLSLAELVTKTDDSHAFLFSKLNSINQYGRKNVPVQYSYAEGKLVVTKIYPTIFNEENPLKIGDVIYDVEGLTIPQKINLFGKYLPASNSWGKINKSKYLFLYTNKDSLELKIERDGINLVLKVKTYFQKEIIRENPPVPEKWKFLDDEKKMGYVNMGLIKRSDLNDMFENMKNTESIIFDSRNYPNMTILPLSRLLLPENKIYYEFIFPETNYLSKFYRRKNNIGRNNPDYYKGNVVVLVNEVTQSQAETTVMMFKQHPKAKVIGGYTSGANGDVISFNIAGLKTCFTGLGAYYPNGKETQRIGIIPDIIVRPTVKGIQQGKDEIMERALEYLKSGN</sequence>
<dbReference type="EMBL" id="MVAG01000114">
    <property type="protein sequence ID" value="OVE57609.1"/>
    <property type="molecule type" value="Genomic_DNA"/>
</dbReference>
<dbReference type="GO" id="GO:0004175">
    <property type="term" value="F:endopeptidase activity"/>
    <property type="evidence" value="ECO:0007669"/>
    <property type="project" value="TreeGrafter"/>
</dbReference>
<protein>
    <recommendedName>
        <fullName evidence="1">Tail specific protease domain-containing protein</fullName>
    </recommendedName>
</protein>
<dbReference type="GO" id="GO:0006508">
    <property type="term" value="P:proteolysis"/>
    <property type="evidence" value="ECO:0007669"/>
    <property type="project" value="InterPro"/>
</dbReference>
<dbReference type="GO" id="GO:0007165">
    <property type="term" value="P:signal transduction"/>
    <property type="evidence" value="ECO:0007669"/>
    <property type="project" value="TreeGrafter"/>
</dbReference>
<dbReference type="SMART" id="SM00245">
    <property type="entry name" value="TSPc"/>
    <property type="match status" value="1"/>
</dbReference>
<proteinExistence type="predicted"/>
<evidence type="ECO:0000259" key="1">
    <source>
        <dbReference type="SMART" id="SM00245"/>
    </source>
</evidence>
<evidence type="ECO:0000313" key="2">
    <source>
        <dbReference type="EMBL" id="OVE57609.1"/>
    </source>
</evidence>
<dbReference type="GO" id="GO:0030288">
    <property type="term" value="C:outer membrane-bounded periplasmic space"/>
    <property type="evidence" value="ECO:0007669"/>
    <property type="project" value="TreeGrafter"/>
</dbReference>
<reference evidence="3" key="1">
    <citation type="submission" date="2017-02" db="EMBL/GenBank/DDBJ databases">
        <authorList>
            <person name="Tetz G."/>
            <person name="Tetz V."/>
        </authorList>
    </citation>
    <scope>NUCLEOTIDE SEQUENCE [LARGE SCALE GENOMIC DNA]</scope>
    <source>
        <strain evidence="3">VT16-26</strain>
    </source>
</reference>
<dbReference type="Proteomes" id="UP000196355">
    <property type="component" value="Unassembled WGS sequence"/>
</dbReference>
<name>A0A202C1F7_9FLAO</name>
<dbReference type="SUPFAM" id="SSF52096">
    <property type="entry name" value="ClpP/crotonase"/>
    <property type="match status" value="1"/>
</dbReference>
<dbReference type="Gene3D" id="3.90.226.10">
    <property type="entry name" value="2-enoyl-CoA Hydratase, Chain A, domain 1"/>
    <property type="match status" value="1"/>
</dbReference>
<dbReference type="GO" id="GO:0008236">
    <property type="term" value="F:serine-type peptidase activity"/>
    <property type="evidence" value="ECO:0007669"/>
    <property type="project" value="InterPro"/>
</dbReference>
<dbReference type="Pfam" id="PF03572">
    <property type="entry name" value="Peptidase_S41"/>
    <property type="match status" value="1"/>
</dbReference>
<dbReference type="AlphaFoldDB" id="A0A202C1F7"/>
<evidence type="ECO:0000313" key="3">
    <source>
        <dbReference type="Proteomes" id="UP000196355"/>
    </source>
</evidence>
<accession>A0A202C1F7</accession>
<dbReference type="InterPro" id="IPR005151">
    <property type="entry name" value="Tail-specific_protease"/>
</dbReference>
<dbReference type="InterPro" id="IPR029045">
    <property type="entry name" value="ClpP/crotonase-like_dom_sf"/>
</dbReference>
<gene>
    <name evidence="2" type="ORF">B0E34_10655</name>
</gene>
<dbReference type="RefSeq" id="WP_087709294.1">
    <property type="nucleotide sequence ID" value="NZ_MVAG01000114.1"/>
</dbReference>
<dbReference type="PANTHER" id="PTHR32060">
    <property type="entry name" value="TAIL-SPECIFIC PROTEASE"/>
    <property type="match status" value="1"/>
</dbReference>
<comment type="caution">
    <text evidence="2">The sequence shown here is derived from an EMBL/GenBank/DDBJ whole genome shotgun (WGS) entry which is preliminary data.</text>
</comment>
<keyword evidence="3" id="KW-1185">Reference proteome</keyword>
<organism evidence="2 3">
    <name type="scientific">Chryseobacterium mucoviscidosis</name>
    <dbReference type="NCBI Taxonomy" id="1945581"/>
    <lineage>
        <taxon>Bacteria</taxon>
        <taxon>Pseudomonadati</taxon>
        <taxon>Bacteroidota</taxon>
        <taxon>Flavobacteriia</taxon>
        <taxon>Flavobacteriales</taxon>
        <taxon>Weeksellaceae</taxon>
        <taxon>Chryseobacterium group</taxon>
        <taxon>Chryseobacterium</taxon>
    </lineage>
</organism>
<feature type="domain" description="Tail specific protease" evidence="1">
    <location>
        <begin position="325"/>
        <end position="521"/>
    </location>
</feature>
<dbReference type="PANTHER" id="PTHR32060:SF30">
    <property type="entry name" value="CARBOXY-TERMINAL PROCESSING PROTEASE CTPA"/>
    <property type="match status" value="1"/>
</dbReference>